<gene>
    <name evidence="3" type="ORF">SCF082_LOCUS24781</name>
</gene>
<evidence type="ECO:0000256" key="1">
    <source>
        <dbReference type="ARBA" id="ARBA00007692"/>
    </source>
</evidence>
<dbReference type="InterPro" id="IPR038538">
    <property type="entry name" value="MTERF_sf"/>
</dbReference>
<accession>A0ABP0LZ95</accession>
<keyword evidence="4" id="KW-1185">Reference proteome</keyword>
<proteinExistence type="inferred from homology"/>
<evidence type="ECO:0000313" key="3">
    <source>
        <dbReference type="EMBL" id="CAK9043284.1"/>
    </source>
</evidence>
<name>A0ABP0LZ95_9DINO</name>
<evidence type="ECO:0000256" key="2">
    <source>
        <dbReference type="ARBA" id="ARBA00022946"/>
    </source>
</evidence>
<dbReference type="PANTHER" id="PTHR13068">
    <property type="entry name" value="CGI-12 PROTEIN-RELATED"/>
    <property type="match status" value="1"/>
</dbReference>
<dbReference type="InterPro" id="IPR003690">
    <property type="entry name" value="MTERF"/>
</dbReference>
<dbReference type="Gene3D" id="1.25.70.10">
    <property type="entry name" value="Transcription termination factor 3, mitochondrial"/>
    <property type="match status" value="1"/>
</dbReference>
<dbReference type="Proteomes" id="UP001642464">
    <property type="component" value="Unassembled WGS sequence"/>
</dbReference>
<feature type="non-terminal residue" evidence="3">
    <location>
        <position position="1"/>
    </location>
</feature>
<reference evidence="3 4" key="1">
    <citation type="submission" date="2024-02" db="EMBL/GenBank/DDBJ databases">
        <authorList>
            <person name="Chen Y."/>
            <person name="Shah S."/>
            <person name="Dougan E. K."/>
            <person name="Thang M."/>
            <person name="Chan C."/>
        </authorList>
    </citation>
    <scope>NUCLEOTIDE SEQUENCE [LARGE SCALE GENOMIC DNA]</scope>
</reference>
<dbReference type="EMBL" id="CAXAMM010018408">
    <property type="protein sequence ID" value="CAK9043284.1"/>
    <property type="molecule type" value="Genomic_DNA"/>
</dbReference>
<comment type="similarity">
    <text evidence="1">Belongs to the mTERF family.</text>
</comment>
<dbReference type="PANTHER" id="PTHR13068:SF151">
    <property type="entry name" value="TRANSCRIPTION TERMINATION FACTOR MTERF9, CHLOROPLASTIC"/>
    <property type="match status" value="1"/>
</dbReference>
<comment type="caution">
    <text evidence="3">The sequence shown here is derived from an EMBL/GenBank/DDBJ whole genome shotgun (WGS) entry which is preliminary data.</text>
</comment>
<organism evidence="3 4">
    <name type="scientific">Durusdinium trenchii</name>
    <dbReference type="NCBI Taxonomy" id="1381693"/>
    <lineage>
        <taxon>Eukaryota</taxon>
        <taxon>Sar</taxon>
        <taxon>Alveolata</taxon>
        <taxon>Dinophyceae</taxon>
        <taxon>Suessiales</taxon>
        <taxon>Symbiodiniaceae</taxon>
        <taxon>Durusdinium</taxon>
    </lineage>
</organism>
<evidence type="ECO:0000313" key="4">
    <source>
        <dbReference type="Proteomes" id="UP001642464"/>
    </source>
</evidence>
<dbReference type="SMART" id="SM00733">
    <property type="entry name" value="Mterf"/>
    <property type="match status" value="6"/>
</dbReference>
<sequence length="288" mass="31403">AAAIARGGNSIKEISRFLNSEGYSRKNVNLTLKGSLSGWRCNEATLQPKLKWLRQIGLSHDQVTKAVATSPAILGLSIEQNLKPTVEWLLDLSLSEAQVAKAVTAHPAILGYSIERNLKPTVQWLLDLGLNNTQVSKAVATCPATLGYSIERNLKPTVEWLLNLGLSKSRIAKAVASKPNILGYSIEQNLKLLDMGLSNSEVTTAVTCFPSFLGLSIDKNLKPKYSLLLAAFGPTEAGQLVAKCPRILSYSQQRLTERLSVLAELNQTEKLTSALCLTTPAFEKRFSR</sequence>
<dbReference type="Pfam" id="PF02536">
    <property type="entry name" value="mTERF"/>
    <property type="match status" value="1"/>
</dbReference>
<protein>
    <submittedName>
        <fullName evidence="3">Uncharacterized protein</fullName>
    </submittedName>
</protein>
<keyword evidence="2" id="KW-0809">Transit peptide</keyword>